<dbReference type="SUPFAM" id="SSF49265">
    <property type="entry name" value="Fibronectin type III"/>
    <property type="match status" value="1"/>
</dbReference>
<dbReference type="InterPro" id="IPR036116">
    <property type="entry name" value="FN3_sf"/>
</dbReference>
<dbReference type="Pfam" id="PF20009">
    <property type="entry name" value="GEVED"/>
    <property type="match status" value="1"/>
</dbReference>
<dbReference type="Pfam" id="PF19081">
    <property type="entry name" value="Ig_7"/>
    <property type="match status" value="1"/>
</dbReference>
<feature type="chain" id="PRO_5016804309" evidence="2">
    <location>
        <begin position="21"/>
        <end position="1711"/>
    </location>
</feature>
<protein>
    <submittedName>
        <fullName evidence="4">Por secretion system C-terminal sorting domain</fullName>
    </submittedName>
</protein>
<dbReference type="Pfam" id="PF18676">
    <property type="entry name" value="MBG_2"/>
    <property type="match status" value="4"/>
</dbReference>
<gene>
    <name evidence="4" type="ORF">NCTC11179_00915</name>
</gene>
<evidence type="ECO:0000256" key="1">
    <source>
        <dbReference type="ARBA" id="ARBA00022729"/>
    </source>
</evidence>
<dbReference type="Pfam" id="PF18962">
    <property type="entry name" value="Por_Secre_tail"/>
    <property type="match status" value="1"/>
</dbReference>
<dbReference type="RefSeq" id="WP_115090325.1">
    <property type="nucleotide sequence ID" value="NZ_CP068107.1"/>
</dbReference>
<evidence type="ECO:0000259" key="3">
    <source>
        <dbReference type="PROSITE" id="PS50853"/>
    </source>
</evidence>
<dbReference type="EMBL" id="UGQL01000001">
    <property type="protein sequence ID" value="STZ27380.1"/>
    <property type="molecule type" value="Genomic_DNA"/>
</dbReference>
<accession>A0A378RNY6</accession>
<reference evidence="4 5" key="1">
    <citation type="submission" date="2018-06" db="EMBL/GenBank/DDBJ databases">
        <authorList>
            <consortium name="Pathogen Informatics"/>
            <person name="Doyle S."/>
        </authorList>
    </citation>
    <scope>NUCLEOTIDE SEQUENCE [LARGE SCALE GENOMIC DNA]</scope>
    <source>
        <strain evidence="4 5">NCTC11179</strain>
    </source>
</reference>
<dbReference type="InterPro" id="IPR041286">
    <property type="entry name" value="MBG_2"/>
</dbReference>
<feature type="signal peptide" evidence="2">
    <location>
        <begin position="1"/>
        <end position="20"/>
    </location>
</feature>
<dbReference type="InterPro" id="IPR045474">
    <property type="entry name" value="GEVED"/>
</dbReference>
<dbReference type="InterPro" id="IPR044023">
    <property type="entry name" value="Ig_7"/>
</dbReference>
<proteinExistence type="predicted"/>
<dbReference type="InterPro" id="IPR013783">
    <property type="entry name" value="Ig-like_fold"/>
</dbReference>
<evidence type="ECO:0000313" key="5">
    <source>
        <dbReference type="Proteomes" id="UP000255024"/>
    </source>
</evidence>
<keyword evidence="1 2" id="KW-0732">Signal</keyword>
<dbReference type="Proteomes" id="UP000255024">
    <property type="component" value="Unassembled WGS sequence"/>
</dbReference>
<feature type="domain" description="Fibronectin type-III" evidence="3">
    <location>
        <begin position="486"/>
        <end position="583"/>
    </location>
</feature>
<dbReference type="InterPro" id="IPR026444">
    <property type="entry name" value="Secre_tail"/>
</dbReference>
<dbReference type="PROSITE" id="PS50853">
    <property type="entry name" value="FN3"/>
    <property type="match status" value="1"/>
</dbReference>
<dbReference type="SMART" id="SM00060">
    <property type="entry name" value="FN3"/>
    <property type="match status" value="3"/>
</dbReference>
<dbReference type="CDD" id="cd00063">
    <property type="entry name" value="FN3"/>
    <property type="match status" value="1"/>
</dbReference>
<sequence length="1711" mass="184938">MTKKLLLKFFLIFLFLSAQLTKGQNYTPLVITSGFNEDVIAEDSPASTYTTSAVDATSSGANNAFMSTNYPNATVGLPANGLITSIATGTPGLTFQLAPYNQNNSLKINANNGTGTLAVQTTNKLIKLYLLATSGSSPSTFTGTITFTDATTQTFTSQSVPDWYDQGTPAITIRGIGRVPRTGTQNPDNNTTNPKLFQVAIDISSDNQNKIIQQVALTKTSSTSGFLHIFALSGEITPTCFKPENLGIQNLAATSVDLTWTSAGNTFDIKWGQRGFNVATAGTLVTGFANEGTLSGLTADMDYDYYVRRDCGAVDGVSAWAGPFQFRTGYCIPTGAGNNGDEIRNFKLSNLNNNSNASEGTDGYKDYSGTVEPAILEIGEAYIASLTSGTGTGNHGAAIWIDYNNNLIFEANEKVSVIASTITPSTTANFPSFTVPATVQPGIYRLRVQYHYLKGGADLDPCRLTSTFGETEDYAVQIIPAPTCFPPLNIKAKRITKNSVQVVWDAPILGTPPALGYKIEVRTSGRPGDATGLVRTLTTTNLSETLTGLSVETEYLIYVQSLCAATDESTWSRISFTTLCEHPDYELTTSATDLSFCGSREVTLTVDTQGIVNWYNSETSTTPIHTGNTYTATVSATSSFWYEVVSEETTTTIPTGPLNSEAVSTSSGNWASEYDVYFTVLKATTLRSIDIYPTTAGQTGSMTFKQRGATGSATIGTINYTTVGEGRTEKQVVPINIQLAPGTYAITTRLPSSGLLRNTSGASYPYSSEVASITGNGFLSSYYMGYYNWLFETPCKSSREEVVVTVIEPQIITSAVVDPTAAEGSTLHIASTAELFAIEYGLTGFERGEGTSVSDIEHPYVFSSLRAHTTYDVYVQALPCGIWYGPVTFTTEEATDTQIITATDVVKNYGDEAFTHGESDSGLPLSYTIENENIAVVENGELVIKGAGTTRVTVSQEGDSQYLPAEDVIFTLTVNKAMLTVTADSDQQKEYGETDPTLTYTVEGFKYEDDQGVLLNSLSRNPGENLGIYPITQGNLQGGPNYTITFVGATFEITKATLSVSADALTKLYGDADPVLTYTVAGARFNDDQIVAGQLARETGENVGTYTINQGGLHVTNPNYVLVYEENQFRINPAILTINPTAGLFKTYGAVDPVFTFIATGFKFNDTQETTLNGGIERVVGENVGLYAYEQGSLSSALGNYTFIILNDSKFEIKPAPITVRANENQQKTFGQADPLLTYTVEGLQRGEQQSQVMSGRLARQAGEAIGLYPIEQGTLAPRNNYNIETFVSADFEIVSGTITGLSLPSRTVVYDGTAKSLEVQGNVPEDAVITYINNNQVQVGVYNVTAHIDFGPNYDRLTLQAVLTIVKADQVIAFEPPVEVLLEDTPTLQLVATASSSLPVSFSIDYAEDRDIATVTESGLITFLRSGFVTVTARQVGNENYNAAAAVSRTIEVVSKNTDILNLIVDGVSYGRIEKEVVVTIGCESQQKSVLIEVETLDGTIVTPGKHIVVEVPEYGQYEQMIKVQSAYGTSETYKVIIDKRIPTDKIVYQKYNNVLLVNNNKQTNTGYVFTAYQWFKNGEGIGTGQSYSAGTNYGDALEVGATYHVELTLHNGKKITSCPIYIEAPTSSELAVYPNPVKRNQRLQVQFDQTIQETSSYVIYDLKGQMIQRGELQRGNSSIDLPVTVASGSYFLVLKTDNGQQNVQFIVRE</sequence>
<keyword evidence="5" id="KW-1185">Reference proteome</keyword>
<dbReference type="Pfam" id="PF00041">
    <property type="entry name" value="fn3"/>
    <property type="match status" value="1"/>
</dbReference>
<evidence type="ECO:0000256" key="2">
    <source>
        <dbReference type="SAM" id="SignalP"/>
    </source>
</evidence>
<organism evidence="4 5">
    <name type="scientific">Myroides odoratus</name>
    <name type="common">Flavobacterium odoratum</name>
    <dbReference type="NCBI Taxonomy" id="256"/>
    <lineage>
        <taxon>Bacteria</taxon>
        <taxon>Pseudomonadati</taxon>
        <taxon>Bacteroidota</taxon>
        <taxon>Flavobacteriia</taxon>
        <taxon>Flavobacteriales</taxon>
        <taxon>Flavobacteriaceae</taxon>
        <taxon>Myroides</taxon>
    </lineage>
</organism>
<evidence type="ECO:0000313" key="4">
    <source>
        <dbReference type="EMBL" id="STZ27380.1"/>
    </source>
</evidence>
<dbReference type="NCBIfam" id="TIGR04183">
    <property type="entry name" value="Por_Secre_tail"/>
    <property type="match status" value="1"/>
</dbReference>
<dbReference type="InterPro" id="IPR003961">
    <property type="entry name" value="FN3_dom"/>
</dbReference>
<dbReference type="Gene3D" id="2.60.40.10">
    <property type="entry name" value="Immunoglobulins"/>
    <property type="match status" value="1"/>
</dbReference>
<name>A0A378RNY6_MYROD</name>